<accession>A0AAU7AVJ8</accession>
<dbReference type="KEGG" id="parq:DSM112329_02523"/>
<evidence type="ECO:0000313" key="1">
    <source>
        <dbReference type="EMBL" id="XAY05665.1"/>
    </source>
</evidence>
<sequence>MPYAVGADAIAAWQEYAAALREALARDDRDQALELFMRLAGTPPEVLEQVKGSAYWPGMRELAPSLAYDAACLGDGPPPADRLGGIGQPALVMTGPGADAAMQELAGDFIGSSADAIAAAMPAAERHRLAAGGHMVDPAILGPVLTDWFSA</sequence>
<proteinExistence type="predicted"/>
<evidence type="ECO:0008006" key="2">
    <source>
        <dbReference type="Google" id="ProtNLM"/>
    </source>
</evidence>
<dbReference type="EMBL" id="CP114014">
    <property type="protein sequence ID" value="XAY05665.1"/>
    <property type="molecule type" value="Genomic_DNA"/>
</dbReference>
<dbReference type="RefSeq" id="WP_354702169.1">
    <property type="nucleotide sequence ID" value="NZ_CP114014.1"/>
</dbReference>
<protein>
    <recommendedName>
        <fullName evidence="2">Alpha/beta hydrolase</fullName>
    </recommendedName>
</protein>
<name>A0AAU7AVJ8_9ACTN</name>
<gene>
    <name evidence="1" type="ORF">DSM112329_02523</name>
</gene>
<organism evidence="1">
    <name type="scientific">Paraconexibacter sp. AEG42_29</name>
    <dbReference type="NCBI Taxonomy" id="2997339"/>
    <lineage>
        <taxon>Bacteria</taxon>
        <taxon>Bacillati</taxon>
        <taxon>Actinomycetota</taxon>
        <taxon>Thermoleophilia</taxon>
        <taxon>Solirubrobacterales</taxon>
        <taxon>Paraconexibacteraceae</taxon>
        <taxon>Paraconexibacter</taxon>
    </lineage>
</organism>
<reference evidence="1" key="1">
    <citation type="submission" date="2022-12" db="EMBL/GenBank/DDBJ databases">
        <title>Paraconexibacter alkalitolerans sp. nov. and Baekduia alba sp. nov., isolated from soil and emended description of the genera Paraconexibacter (Chun et al., 2020) and Baekduia (An et al., 2020).</title>
        <authorList>
            <person name="Vieira S."/>
            <person name="Huber K.J."/>
            <person name="Geppert A."/>
            <person name="Wolf J."/>
            <person name="Neumann-Schaal M."/>
            <person name="Muesken M."/>
            <person name="Overmann J."/>
        </authorList>
    </citation>
    <scope>NUCLEOTIDE SEQUENCE</scope>
    <source>
        <strain evidence="1">AEG42_29</strain>
    </source>
</reference>
<dbReference type="InterPro" id="IPR029058">
    <property type="entry name" value="AB_hydrolase_fold"/>
</dbReference>
<dbReference type="Gene3D" id="3.40.50.1820">
    <property type="entry name" value="alpha/beta hydrolase"/>
    <property type="match status" value="1"/>
</dbReference>
<dbReference type="SUPFAM" id="SSF53474">
    <property type="entry name" value="alpha/beta-Hydrolases"/>
    <property type="match status" value="1"/>
</dbReference>
<dbReference type="AlphaFoldDB" id="A0AAU7AVJ8"/>